<evidence type="ECO:0000313" key="2">
    <source>
        <dbReference type="Proteomes" id="UP000250043"/>
    </source>
</evidence>
<sequence length="97" mass="11311">MRHSCTFWQRLPQRPLRYLLPCSARTPCVSSYYDPVRNVLTQSRRPFIYPSIIQLHGGAHYPKLCTGLYCCRYDELLAHLAAIVSQYSIRIRCASMM</sequence>
<name>A0A8E2J4I5_9APHY</name>
<dbReference type="AlphaFoldDB" id="A0A8E2J4I5"/>
<dbReference type="EMBL" id="KV722344">
    <property type="protein sequence ID" value="OCH94433.1"/>
    <property type="molecule type" value="Genomic_DNA"/>
</dbReference>
<organism evidence="1 2">
    <name type="scientific">Obba rivulosa</name>
    <dbReference type="NCBI Taxonomy" id="1052685"/>
    <lineage>
        <taxon>Eukaryota</taxon>
        <taxon>Fungi</taxon>
        <taxon>Dikarya</taxon>
        <taxon>Basidiomycota</taxon>
        <taxon>Agaricomycotina</taxon>
        <taxon>Agaricomycetes</taxon>
        <taxon>Polyporales</taxon>
        <taxon>Gelatoporiaceae</taxon>
        <taxon>Obba</taxon>
    </lineage>
</organism>
<reference evidence="1 2" key="1">
    <citation type="submission" date="2016-07" db="EMBL/GenBank/DDBJ databases">
        <title>Draft genome of the white-rot fungus Obba rivulosa 3A-2.</title>
        <authorList>
            <consortium name="DOE Joint Genome Institute"/>
            <person name="Miettinen O."/>
            <person name="Riley R."/>
            <person name="Acob R."/>
            <person name="Barry K."/>
            <person name="Cullen D."/>
            <person name="De Vries R."/>
            <person name="Hainaut M."/>
            <person name="Hatakka A."/>
            <person name="Henrissat B."/>
            <person name="Hilden K."/>
            <person name="Kuo R."/>
            <person name="Labutti K."/>
            <person name="Lipzen A."/>
            <person name="Makela M.R."/>
            <person name="Sandor L."/>
            <person name="Spatafora J.W."/>
            <person name="Grigoriev I.V."/>
            <person name="Hibbett D.S."/>
        </authorList>
    </citation>
    <scope>NUCLEOTIDE SEQUENCE [LARGE SCALE GENOMIC DNA]</scope>
    <source>
        <strain evidence="1 2">3A-2</strain>
    </source>
</reference>
<protein>
    <submittedName>
        <fullName evidence="1">Uncharacterized protein</fullName>
    </submittedName>
</protein>
<dbReference type="Proteomes" id="UP000250043">
    <property type="component" value="Unassembled WGS sequence"/>
</dbReference>
<accession>A0A8E2J4I5</accession>
<gene>
    <name evidence="1" type="ORF">OBBRIDRAFT_144523</name>
</gene>
<proteinExistence type="predicted"/>
<keyword evidence="2" id="KW-1185">Reference proteome</keyword>
<evidence type="ECO:0000313" key="1">
    <source>
        <dbReference type="EMBL" id="OCH94433.1"/>
    </source>
</evidence>